<proteinExistence type="predicted"/>
<evidence type="ECO:0000313" key="2">
    <source>
        <dbReference type="EMBL" id="GAA3947982.1"/>
    </source>
</evidence>
<evidence type="ECO:0000256" key="1">
    <source>
        <dbReference type="SAM" id="MobiDB-lite"/>
    </source>
</evidence>
<gene>
    <name evidence="2" type="ORF">GCM10022383_27200</name>
</gene>
<feature type="compositionally biased region" description="Basic and acidic residues" evidence="1">
    <location>
        <begin position="79"/>
        <end position="90"/>
    </location>
</feature>
<evidence type="ECO:0000313" key="3">
    <source>
        <dbReference type="Proteomes" id="UP001501591"/>
    </source>
</evidence>
<dbReference type="EMBL" id="BAABCP010000002">
    <property type="protein sequence ID" value="GAA3947982.1"/>
    <property type="molecule type" value="Genomic_DNA"/>
</dbReference>
<comment type="caution">
    <text evidence="2">The sequence shown here is derived from an EMBL/GenBank/DDBJ whole genome shotgun (WGS) entry which is preliminary data.</text>
</comment>
<reference evidence="3" key="1">
    <citation type="journal article" date="2019" name="Int. J. Syst. Evol. Microbiol.">
        <title>The Global Catalogue of Microorganisms (GCM) 10K type strain sequencing project: providing services to taxonomists for standard genome sequencing and annotation.</title>
        <authorList>
            <consortium name="The Broad Institute Genomics Platform"/>
            <consortium name="The Broad Institute Genome Sequencing Center for Infectious Disease"/>
            <person name="Wu L."/>
            <person name="Ma J."/>
        </authorList>
    </citation>
    <scope>NUCLEOTIDE SEQUENCE [LARGE SCALE GENOMIC DNA]</scope>
    <source>
        <strain evidence="3">JCM 17024</strain>
    </source>
</reference>
<dbReference type="RefSeq" id="WP_344820250.1">
    <property type="nucleotide sequence ID" value="NZ_BAABCP010000002.1"/>
</dbReference>
<feature type="region of interest" description="Disordered" evidence="1">
    <location>
        <begin position="63"/>
        <end position="103"/>
    </location>
</feature>
<protein>
    <recommendedName>
        <fullName evidence="4">HNH domain-containing protein</fullName>
    </recommendedName>
</protein>
<keyword evidence="3" id="KW-1185">Reference proteome</keyword>
<sequence length="103" mass="11682">MSTQRVNTRAWAKFKREFFQQGKTLDEAGDPAANCWLCGQRVDYTVPPNSTPDSHNLDHFYPVASHPNLQHDPANARHSHQDCNVRRGKDAPMPGIGILSRDW</sequence>
<evidence type="ECO:0008006" key="4">
    <source>
        <dbReference type="Google" id="ProtNLM"/>
    </source>
</evidence>
<accession>A0ABP7NIR1</accession>
<name>A0ABP7NIR1_9MICO</name>
<organism evidence="2 3">
    <name type="scientific">Microbacterium soli</name>
    <dbReference type="NCBI Taxonomy" id="446075"/>
    <lineage>
        <taxon>Bacteria</taxon>
        <taxon>Bacillati</taxon>
        <taxon>Actinomycetota</taxon>
        <taxon>Actinomycetes</taxon>
        <taxon>Micrococcales</taxon>
        <taxon>Microbacteriaceae</taxon>
        <taxon>Microbacterium</taxon>
    </lineage>
</organism>
<dbReference type="Proteomes" id="UP001501591">
    <property type="component" value="Unassembled WGS sequence"/>
</dbReference>
<dbReference type="Gene3D" id="1.10.30.50">
    <property type="match status" value="1"/>
</dbReference>